<dbReference type="STRING" id="571913.VV02_01565"/>
<protein>
    <submittedName>
        <fullName evidence="1">Uncharacterized protein</fullName>
    </submittedName>
</protein>
<evidence type="ECO:0000313" key="1">
    <source>
        <dbReference type="EMBL" id="AKU14860.1"/>
    </source>
</evidence>
<keyword evidence="2" id="KW-1185">Reference proteome</keyword>
<dbReference type="AlphaFoldDB" id="A0A0K1JE46"/>
<evidence type="ECO:0000313" key="2">
    <source>
        <dbReference type="Proteomes" id="UP000066480"/>
    </source>
</evidence>
<name>A0A0K1JE46_9MICO</name>
<dbReference type="KEGG" id="lmoi:VV02_01565"/>
<proteinExistence type="predicted"/>
<accession>A0A0K1JE46</accession>
<gene>
    <name evidence="1" type="ORF">VV02_01565</name>
</gene>
<dbReference type="Proteomes" id="UP000066480">
    <property type="component" value="Chromosome"/>
</dbReference>
<dbReference type="RefSeq" id="WP_052589408.1">
    <property type="nucleotide sequence ID" value="NZ_CP011112.1"/>
</dbReference>
<organism evidence="1 2">
    <name type="scientific">Luteipulveratus mongoliensis</name>
    <dbReference type="NCBI Taxonomy" id="571913"/>
    <lineage>
        <taxon>Bacteria</taxon>
        <taxon>Bacillati</taxon>
        <taxon>Actinomycetota</taxon>
        <taxon>Actinomycetes</taxon>
        <taxon>Micrococcales</taxon>
        <taxon>Dermacoccaceae</taxon>
        <taxon>Luteipulveratus</taxon>
    </lineage>
</organism>
<dbReference type="EMBL" id="CP011112">
    <property type="protein sequence ID" value="AKU14860.1"/>
    <property type="molecule type" value="Genomic_DNA"/>
</dbReference>
<sequence length="159" mass="17673">MADWAPADLLVLGVRGSSVEANAERCRRAVAIIAEYEPYADEFDEPPMLRLLIRHRGDMVAAADDPAMVEHLRDCIGMDAMLVQVWQDLERFSPHPAGPQGGGCTRLGDVLTEAVNEVRVRAGLRRLTRRQVAARRLNDVIREVTQDADRAPARHLARA</sequence>
<reference evidence="1 2" key="1">
    <citation type="submission" date="2015-03" db="EMBL/GenBank/DDBJ databases">
        <title>Luteipulveratus halotolerans sp. nov., a novel actinobacterium (Dermacoccaceae) from Sarawak, Malaysia.</title>
        <authorList>
            <person name="Juboi H."/>
            <person name="Basik A."/>
            <person name="Shamsul S.S."/>
            <person name="Arnold P."/>
            <person name="Schmitt E.K."/>
            <person name="Sanglier J.-J."/>
            <person name="Yeo T."/>
        </authorList>
    </citation>
    <scope>NUCLEOTIDE SEQUENCE [LARGE SCALE GENOMIC DNA]</scope>
    <source>
        <strain evidence="1 2">MN07-A0370</strain>
    </source>
</reference>